<evidence type="ECO:0000313" key="4">
    <source>
        <dbReference type="WBParaSite" id="ECPE_0001779501-mRNA-1"/>
    </source>
</evidence>
<dbReference type="WBParaSite" id="ECPE_0001779501-mRNA-1">
    <property type="protein sequence ID" value="ECPE_0001779501-mRNA-1"/>
    <property type="gene ID" value="ECPE_0001779501"/>
</dbReference>
<reference evidence="4" key="1">
    <citation type="submission" date="2016-06" db="UniProtKB">
        <authorList>
            <consortium name="WormBaseParasite"/>
        </authorList>
    </citation>
    <scope>IDENTIFICATION</scope>
</reference>
<dbReference type="OrthoDB" id="6150053at2759"/>
<sequence>MFIPRCYFSQQLFTLIKPDSGKYQCKIQSDGQVIASRRMRLDVQDDSIFVPKQTFQYFVDSGSNVTLDCTVKNNLPISNISWRRLANPSSDFAGEPDEVLSGSQQLVSDTHVATC</sequence>
<dbReference type="SUPFAM" id="SSF48726">
    <property type="entry name" value="Immunoglobulin"/>
    <property type="match status" value="1"/>
</dbReference>
<reference evidence="2 3" key="2">
    <citation type="submission" date="2018-11" db="EMBL/GenBank/DDBJ databases">
        <authorList>
            <consortium name="Pathogen Informatics"/>
        </authorList>
    </citation>
    <scope>NUCLEOTIDE SEQUENCE [LARGE SCALE GENOMIC DNA]</scope>
    <source>
        <strain evidence="2 3">Egypt</strain>
    </source>
</reference>
<name>A0A183BEW5_9TREM</name>
<evidence type="ECO:0000259" key="1">
    <source>
        <dbReference type="PROSITE" id="PS50835"/>
    </source>
</evidence>
<accession>A0A183BEW5</accession>
<dbReference type="Proteomes" id="UP000272942">
    <property type="component" value="Unassembled WGS sequence"/>
</dbReference>
<protein>
    <submittedName>
        <fullName evidence="4">Ig-like domain-containing protein</fullName>
    </submittedName>
</protein>
<evidence type="ECO:0000313" key="2">
    <source>
        <dbReference type="EMBL" id="VDP95059.1"/>
    </source>
</evidence>
<dbReference type="InterPro" id="IPR007110">
    <property type="entry name" value="Ig-like_dom"/>
</dbReference>
<dbReference type="AlphaFoldDB" id="A0A183BEW5"/>
<dbReference type="PROSITE" id="PS50835">
    <property type="entry name" value="IG_LIKE"/>
    <property type="match status" value="1"/>
</dbReference>
<organism evidence="4">
    <name type="scientific">Echinostoma caproni</name>
    <dbReference type="NCBI Taxonomy" id="27848"/>
    <lineage>
        <taxon>Eukaryota</taxon>
        <taxon>Metazoa</taxon>
        <taxon>Spiralia</taxon>
        <taxon>Lophotrochozoa</taxon>
        <taxon>Platyhelminthes</taxon>
        <taxon>Trematoda</taxon>
        <taxon>Digenea</taxon>
        <taxon>Plagiorchiida</taxon>
        <taxon>Echinostomata</taxon>
        <taxon>Echinostomatoidea</taxon>
        <taxon>Echinostomatidae</taxon>
        <taxon>Echinostoma</taxon>
    </lineage>
</organism>
<dbReference type="InterPro" id="IPR036179">
    <property type="entry name" value="Ig-like_dom_sf"/>
</dbReference>
<proteinExistence type="predicted"/>
<evidence type="ECO:0000313" key="3">
    <source>
        <dbReference type="Proteomes" id="UP000272942"/>
    </source>
</evidence>
<dbReference type="EMBL" id="UZAN01071261">
    <property type="protein sequence ID" value="VDP95059.1"/>
    <property type="molecule type" value="Genomic_DNA"/>
</dbReference>
<gene>
    <name evidence="2" type="ORF">ECPE_LOCUS17750</name>
</gene>
<feature type="domain" description="Ig-like" evidence="1">
    <location>
        <begin position="51"/>
        <end position="115"/>
    </location>
</feature>
<keyword evidence="3" id="KW-1185">Reference proteome</keyword>